<dbReference type="Gene3D" id="3.30.465.10">
    <property type="match status" value="2"/>
</dbReference>
<accession>A0A419EVS5</accession>
<dbReference type="GO" id="GO:0071949">
    <property type="term" value="F:FAD binding"/>
    <property type="evidence" value="ECO:0007669"/>
    <property type="project" value="InterPro"/>
</dbReference>
<dbReference type="InterPro" id="IPR016164">
    <property type="entry name" value="FAD-linked_Oxase-like_C"/>
</dbReference>
<sequence length="895" mass="96178">MTDKRLKQKFRRIVGADAFLDNPAATATYSYDSSLLTARPDFVLFPQTAEQVAQVVTLLFRERIPYLARGAGTNLSGGSIPLKGGAVISLTRMKRILSIEPENFCARVEPGVTNLEFQQALSEHGFFFAPDPASQRVSTIGGNVAENSGGPHCLKYGVTTNHILGLKLVTPDGNIIELGGRALDAAGYDVLGLLVGSEGTLGIATEISCRILQLPPAVRTLLAIYDATEDASQTVSEIIAAGILPATLEMMDNLVIRAVEEALHAGYPTDASAILIIEVDGIAEGLAETVRMIEDICRRNRVREVRVARDEREREQLWAGRRGAFGAVARLFPNYSVSDGTVPRNKLPEVLRQVSEIGKKYALEIGNVFHAGDGNLHPLIFFDVRDPQQTERVHRAGKEILEACVAAGGTISGEHGVGAEKIDAMHLVFGVNEIELMRRLKNALDPAGVCNPRKVLPESSSETIVPPAQSPRHSSEPASDGIPSRRTYLPKNIDEIASLPHYLRQSGKSIAAMGACTLFEYLPKDIQRWKKPHGIICSPLMRSIVEHDAANLTVTAEAWLTLRELQERLAAAGQFLPLDAPSEATLGGIVAAGLSGPRRHLYGSVRDLVLGLQLVTSDGKVLRAGGKTMKNVAGYDFGKLLIGSWGTLGIIVDVTFRLMPLPKASGALIASFQRVEDALEASKRILAGRLNPALLTLMNGHAAAALAMELAFSKPDREWSLILGAEGSDSAVQAQLNGMEQACRACSGDVSARVDVSRYYSLVDIVTRLCYPPAGQQWFLSLWLSMPCGSMSDGLREVEALTGEMTSLIVAHVAGGLICTHLSTAEEVTGGACRCIVDALGARLPQSTITVLKTHTASAESMPFIVGRSAPSSWLKAVKECFDPEGLMNPAISLW</sequence>
<comment type="caution">
    <text evidence="7">The sequence shown here is derived from an EMBL/GenBank/DDBJ whole genome shotgun (WGS) entry which is preliminary data.</text>
</comment>
<evidence type="ECO:0000256" key="1">
    <source>
        <dbReference type="ARBA" id="ARBA00001974"/>
    </source>
</evidence>
<keyword evidence="3" id="KW-0274">FAD</keyword>
<evidence type="ECO:0000256" key="5">
    <source>
        <dbReference type="SAM" id="MobiDB-lite"/>
    </source>
</evidence>
<dbReference type="InterPro" id="IPR036318">
    <property type="entry name" value="FAD-bd_PCMH-like_sf"/>
</dbReference>
<dbReference type="SUPFAM" id="SSF56176">
    <property type="entry name" value="FAD-binding/transporter-associated domain-like"/>
    <property type="match status" value="2"/>
</dbReference>
<evidence type="ECO:0000313" key="8">
    <source>
        <dbReference type="Proteomes" id="UP000285961"/>
    </source>
</evidence>
<dbReference type="Pfam" id="PF01565">
    <property type="entry name" value="FAD_binding_4"/>
    <property type="match status" value="2"/>
</dbReference>
<evidence type="ECO:0000256" key="4">
    <source>
        <dbReference type="ARBA" id="ARBA00023002"/>
    </source>
</evidence>
<protein>
    <submittedName>
        <fullName evidence="7">FAD-binding oxidoreductase</fullName>
    </submittedName>
</protein>
<dbReference type="InterPro" id="IPR004113">
    <property type="entry name" value="FAD-bd_oxidored_4_C"/>
</dbReference>
<dbReference type="AlphaFoldDB" id="A0A419EVS5"/>
<dbReference type="Proteomes" id="UP000285961">
    <property type="component" value="Unassembled WGS sequence"/>
</dbReference>
<name>A0A419EVS5_9BACT</name>
<dbReference type="PANTHER" id="PTHR42934">
    <property type="entry name" value="GLYCOLATE OXIDASE SUBUNIT GLCD"/>
    <property type="match status" value="1"/>
</dbReference>
<dbReference type="InterPro" id="IPR016171">
    <property type="entry name" value="Vanillyl_alc_oxidase_C-sub2"/>
</dbReference>
<dbReference type="Gene3D" id="1.10.45.10">
    <property type="entry name" value="Vanillyl-alcohol Oxidase, Chain A, domain 4"/>
    <property type="match status" value="1"/>
</dbReference>
<dbReference type="PROSITE" id="PS51387">
    <property type="entry name" value="FAD_PCMH"/>
    <property type="match status" value="2"/>
</dbReference>
<dbReference type="InterPro" id="IPR016166">
    <property type="entry name" value="FAD-bd_PCMH"/>
</dbReference>
<dbReference type="InterPro" id="IPR006094">
    <property type="entry name" value="Oxid_FAD_bind_N"/>
</dbReference>
<feature type="region of interest" description="Disordered" evidence="5">
    <location>
        <begin position="452"/>
        <end position="485"/>
    </location>
</feature>
<feature type="domain" description="FAD-binding PCMH-type" evidence="6">
    <location>
        <begin position="479"/>
        <end position="661"/>
    </location>
</feature>
<dbReference type="Gene3D" id="3.30.70.2740">
    <property type="match status" value="1"/>
</dbReference>
<evidence type="ECO:0000256" key="2">
    <source>
        <dbReference type="ARBA" id="ARBA00022630"/>
    </source>
</evidence>
<evidence type="ECO:0000259" key="6">
    <source>
        <dbReference type="PROSITE" id="PS51387"/>
    </source>
</evidence>
<dbReference type="SUPFAM" id="SSF55103">
    <property type="entry name" value="FAD-linked oxidases, C-terminal domain"/>
    <property type="match status" value="2"/>
</dbReference>
<feature type="domain" description="FAD-binding PCMH-type" evidence="6">
    <location>
        <begin position="36"/>
        <end position="214"/>
    </location>
</feature>
<proteinExistence type="predicted"/>
<dbReference type="EMBL" id="QZKI01000091">
    <property type="protein sequence ID" value="RJP68535.1"/>
    <property type="molecule type" value="Genomic_DNA"/>
</dbReference>
<gene>
    <name evidence="7" type="ORF">C4532_12890</name>
</gene>
<dbReference type="InterPro" id="IPR051914">
    <property type="entry name" value="FAD-linked_OxidoTrans_Type4"/>
</dbReference>
<dbReference type="InterPro" id="IPR016169">
    <property type="entry name" value="FAD-bd_PCMH_sub2"/>
</dbReference>
<keyword evidence="4" id="KW-0560">Oxidoreductase</keyword>
<evidence type="ECO:0000313" key="7">
    <source>
        <dbReference type="EMBL" id="RJP68535.1"/>
    </source>
</evidence>
<comment type="cofactor">
    <cofactor evidence="1">
        <name>FAD</name>
        <dbReference type="ChEBI" id="CHEBI:57692"/>
    </cofactor>
</comment>
<dbReference type="GO" id="GO:0016491">
    <property type="term" value="F:oxidoreductase activity"/>
    <property type="evidence" value="ECO:0007669"/>
    <property type="project" value="UniProtKB-KW"/>
</dbReference>
<dbReference type="FunFam" id="1.10.45.10:FF:000001">
    <property type="entry name" value="D-lactate dehydrogenase mitochondrial"/>
    <property type="match status" value="1"/>
</dbReference>
<organism evidence="7 8">
    <name type="scientific">Candidatus Abyssobacteria bacterium SURF_17</name>
    <dbReference type="NCBI Taxonomy" id="2093361"/>
    <lineage>
        <taxon>Bacteria</taxon>
        <taxon>Pseudomonadati</taxon>
        <taxon>Candidatus Hydrogenedentota</taxon>
        <taxon>Candidatus Abyssobacteria</taxon>
    </lineage>
</organism>
<keyword evidence="2" id="KW-0285">Flavoprotein</keyword>
<evidence type="ECO:0000256" key="3">
    <source>
        <dbReference type="ARBA" id="ARBA00022827"/>
    </source>
</evidence>
<dbReference type="PANTHER" id="PTHR42934:SF1">
    <property type="entry name" value="GLYCOLATE OXIDASE SUBUNIT GLCD"/>
    <property type="match status" value="1"/>
</dbReference>
<dbReference type="Pfam" id="PF02913">
    <property type="entry name" value="FAD-oxidase_C"/>
    <property type="match status" value="2"/>
</dbReference>
<reference evidence="7 8" key="1">
    <citation type="journal article" date="2017" name="ISME J.">
        <title>Energy and carbon metabolisms in a deep terrestrial subsurface fluid microbial community.</title>
        <authorList>
            <person name="Momper L."/>
            <person name="Jungbluth S.P."/>
            <person name="Lee M.D."/>
            <person name="Amend J.P."/>
        </authorList>
    </citation>
    <scope>NUCLEOTIDE SEQUENCE [LARGE SCALE GENOMIC DNA]</scope>
    <source>
        <strain evidence="7">SURF_17</strain>
    </source>
</reference>